<evidence type="ECO:0000313" key="2">
    <source>
        <dbReference type="Proteomes" id="UP000190951"/>
    </source>
</evidence>
<organism evidence="1 2">
    <name type="scientific">Clostridium felsineum</name>
    <dbReference type="NCBI Taxonomy" id="36839"/>
    <lineage>
        <taxon>Bacteria</taxon>
        <taxon>Bacillati</taxon>
        <taxon>Bacillota</taxon>
        <taxon>Clostridia</taxon>
        <taxon>Eubacteriales</taxon>
        <taxon>Clostridiaceae</taxon>
        <taxon>Clostridium</taxon>
    </lineage>
</organism>
<protein>
    <submittedName>
        <fullName evidence="1">Uncharacterized protein</fullName>
    </submittedName>
</protein>
<evidence type="ECO:0000313" key="1">
    <source>
        <dbReference type="EMBL" id="URZ12721.1"/>
    </source>
</evidence>
<gene>
    <name evidence="1" type="ORF">CROST_034660</name>
</gene>
<sequence>MKKLIKEMFSLESINRGLVAVGCFFDSQLAKDCYKNSKIIEQRQNEKKIA</sequence>
<dbReference type="Proteomes" id="UP000190951">
    <property type="component" value="Chromosome"/>
</dbReference>
<dbReference type="EMBL" id="CP096983">
    <property type="protein sequence ID" value="URZ12721.1"/>
    <property type="molecule type" value="Genomic_DNA"/>
</dbReference>
<dbReference type="KEGG" id="crw:CROST_034660"/>
<dbReference type="RefSeq" id="WP_176091643.1">
    <property type="nucleotide sequence ID" value="NZ_CP096983.1"/>
</dbReference>
<name>A0A1S8KZ34_9CLOT</name>
<keyword evidence="2" id="KW-1185">Reference proteome</keyword>
<reference evidence="1 2" key="1">
    <citation type="submission" date="2022-04" db="EMBL/GenBank/DDBJ databases">
        <title>Genome sequence of C. roseum typestrain.</title>
        <authorList>
            <person name="Poehlein A."/>
            <person name="Schoch T."/>
            <person name="Duerre P."/>
            <person name="Daniel R."/>
        </authorList>
    </citation>
    <scope>NUCLEOTIDE SEQUENCE [LARGE SCALE GENOMIC DNA]</scope>
    <source>
        <strain evidence="1 2">DSM 7320</strain>
    </source>
</reference>
<accession>A0A1S8KZ34</accession>
<dbReference type="AlphaFoldDB" id="A0A1S8KZ34"/>
<proteinExistence type="predicted"/>